<dbReference type="SMR" id="G1T8P6"/>
<dbReference type="Ensembl" id="ENSOCUT00000015083.4">
    <property type="protein sequence ID" value="ENSOCUP00000012962.4"/>
    <property type="gene ID" value="ENSOCUG00000017299.4"/>
</dbReference>
<dbReference type="GO" id="GO:0051607">
    <property type="term" value="P:defense response to virus"/>
    <property type="evidence" value="ECO:0007669"/>
    <property type="project" value="Ensembl"/>
</dbReference>
<protein>
    <submittedName>
        <fullName evidence="5">CD207 molecule</fullName>
    </submittedName>
</protein>
<gene>
    <name evidence="5" type="primary">CD207</name>
</gene>
<dbReference type="Pfam" id="PF00059">
    <property type="entry name" value="Lectin_C"/>
    <property type="match status" value="1"/>
</dbReference>
<keyword evidence="1" id="KW-0430">Lectin</keyword>
<organism evidence="5 6">
    <name type="scientific">Oryctolagus cuniculus</name>
    <name type="common">Rabbit</name>
    <dbReference type="NCBI Taxonomy" id="9986"/>
    <lineage>
        <taxon>Eukaryota</taxon>
        <taxon>Metazoa</taxon>
        <taxon>Chordata</taxon>
        <taxon>Craniata</taxon>
        <taxon>Vertebrata</taxon>
        <taxon>Euteleostomi</taxon>
        <taxon>Mammalia</taxon>
        <taxon>Eutheria</taxon>
        <taxon>Euarchontoglires</taxon>
        <taxon>Glires</taxon>
        <taxon>Lagomorpha</taxon>
        <taxon>Leporidae</taxon>
        <taxon>Oryctolagus</taxon>
    </lineage>
</organism>
<dbReference type="GeneTree" id="ENSGT00940000161863"/>
<dbReference type="PaxDb" id="9986-ENSOCUP00000012962"/>
<keyword evidence="6" id="KW-1185">Reference proteome</keyword>
<sequence>MQAADREALDAHFTVDKQNISLWPREPSPKPAPSPLLREPVSVRAALICLSLVLAASVVLQAVLYPWFMGRISDVKTDAQLLKDRVGNISSLGSEVRKNGVGVQAAGAQIHTVNASLDRVYSQILTLKTSVERASAQIQILTESWEEVHSLNARIPELKSDLDKASTLHAKVRGLQSSLENISEVLRQQNDILQMVYQGWKYFKGNFYYFSRIAKTWYSAQQFCMSRDSHLTSVTSESEQEFLYKTAGGLVYWIGLSKAGSEGHWYWADGTSFNEAQSVRFWIPGEPNNMGNGEHCVSIKVSLLQSWNDASCDDKLLFVSEAHMCHGGQSQHPESRTALLEPAAGSSIGG</sequence>
<dbReference type="Gene3D" id="3.10.100.10">
    <property type="entry name" value="Mannose-Binding Protein A, subunit A"/>
    <property type="match status" value="1"/>
</dbReference>
<name>G1T8P6_RABIT</name>
<dbReference type="GO" id="GO:0030246">
    <property type="term" value="F:carbohydrate binding"/>
    <property type="evidence" value="ECO:0007669"/>
    <property type="project" value="UniProtKB-KW"/>
</dbReference>
<keyword evidence="3" id="KW-0472">Membrane</keyword>
<dbReference type="HOGENOM" id="CLU_334223_0_0_1"/>
<dbReference type="InterPro" id="IPR033989">
    <property type="entry name" value="CD209-like_CTLD"/>
</dbReference>
<dbReference type="EMBL" id="AAGW02006879">
    <property type="status" value="NOT_ANNOTATED_CDS"/>
    <property type="molecule type" value="Genomic_DNA"/>
</dbReference>
<evidence type="ECO:0000256" key="2">
    <source>
        <dbReference type="SAM" id="MobiDB-lite"/>
    </source>
</evidence>
<proteinExistence type="predicted"/>
<feature type="region of interest" description="Disordered" evidence="2">
    <location>
        <begin position="328"/>
        <end position="350"/>
    </location>
</feature>
<dbReference type="InterPro" id="IPR016186">
    <property type="entry name" value="C-type_lectin-like/link_sf"/>
</dbReference>
<evidence type="ECO:0000259" key="4">
    <source>
        <dbReference type="PROSITE" id="PS50041"/>
    </source>
</evidence>
<dbReference type="InParanoid" id="G1T8P6"/>
<reference evidence="5" key="3">
    <citation type="submission" date="2025-09" db="UniProtKB">
        <authorList>
            <consortium name="Ensembl"/>
        </authorList>
    </citation>
    <scope>IDENTIFICATION</scope>
    <source>
        <strain evidence="5">Thorbecke</strain>
    </source>
</reference>
<evidence type="ECO:0000256" key="3">
    <source>
        <dbReference type="SAM" id="Phobius"/>
    </source>
</evidence>
<keyword evidence="3" id="KW-1133">Transmembrane helix</keyword>
<feature type="domain" description="C-type lectin" evidence="4">
    <location>
        <begin position="203"/>
        <end position="321"/>
    </location>
</feature>
<dbReference type="Proteomes" id="UP000001811">
    <property type="component" value="Chromosome 2"/>
</dbReference>
<dbReference type="Bgee" id="ENSOCUG00000017299">
    <property type="expression patterns" value="Expressed in zone of skin and 15 other cell types or tissues"/>
</dbReference>
<dbReference type="EMBL" id="AAGW02006878">
    <property type="status" value="NOT_ANNOTATED_CDS"/>
    <property type="molecule type" value="Genomic_DNA"/>
</dbReference>
<dbReference type="Gene3D" id="1.20.5.170">
    <property type="match status" value="1"/>
</dbReference>
<dbReference type="CDD" id="cd03590">
    <property type="entry name" value="CLECT_DC-SIGN_like"/>
    <property type="match status" value="1"/>
</dbReference>
<reference evidence="5" key="2">
    <citation type="submission" date="2025-08" db="UniProtKB">
        <authorList>
            <consortium name="Ensembl"/>
        </authorList>
    </citation>
    <scope>IDENTIFICATION</scope>
    <source>
        <strain evidence="5">Thorbecke</strain>
    </source>
</reference>
<evidence type="ECO:0000313" key="6">
    <source>
        <dbReference type="Proteomes" id="UP000001811"/>
    </source>
</evidence>
<accession>G1T8P6</accession>
<dbReference type="STRING" id="9986.ENSOCUP00000012962"/>
<reference evidence="5 6" key="1">
    <citation type="journal article" date="2011" name="Nature">
        <title>A high-resolution map of human evolutionary constraint using 29 mammals.</title>
        <authorList>
            <person name="Lindblad-Toh K."/>
            <person name="Garber M."/>
            <person name="Zuk O."/>
            <person name="Lin M.F."/>
            <person name="Parker B.J."/>
            <person name="Washietl S."/>
            <person name="Kheradpour P."/>
            <person name="Ernst J."/>
            <person name="Jordan G."/>
            <person name="Mauceli E."/>
            <person name="Ward L.D."/>
            <person name="Lowe C.B."/>
            <person name="Holloway A.K."/>
            <person name="Clamp M."/>
            <person name="Gnerre S."/>
            <person name="Alfoldi J."/>
            <person name="Beal K."/>
            <person name="Chang J."/>
            <person name="Clawson H."/>
            <person name="Cuff J."/>
            <person name="Di Palma F."/>
            <person name="Fitzgerald S."/>
            <person name="Flicek P."/>
            <person name="Guttman M."/>
            <person name="Hubisz M.J."/>
            <person name="Jaffe D.B."/>
            <person name="Jungreis I."/>
            <person name="Kent W.J."/>
            <person name="Kostka D."/>
            <person name="Lara M."/>
            <person name="Martins A.L."/>
            <person name="Massingham T."/>
            <person name="Moltke I."/>
            <person name="Raney B.J."/>
            <person name="Rasmussen M.D."/>
            <person name="Robinson J."/>
            <person name="Stark A."/>
            <person name="Vilella A.J."/>
            <person name="Wen J."/>
            <person name="Xie X."/>
            <person name="Zody M.C."/>
            <person name="Baldwin J."/>
            <person name="Bloom T."/>
            <person name="Chin C.W."/>
            <person name="Heiman D."/>
            <person name="Nicol R."/>
            <person name="Nusbaum C."/>
            <person name="Young S."/>
            <person name="Wilkinson J."/>
            <person name="Worley K.C."/>
            <person name="Kovar C.L."/>
            <person name="Muzny D.M."/>
            <person name="Gibbs R.A."/>
            <person name="Cree A."/>
            <person name="Dihn H.H."/>
            <person name="Fowler G."/>
            <person name="Jhangiani S."/>
            <person name="Joshi V."/>
            <person name="Lee S."/>
            <person name="Lewis L.R."/>
            <person name="Nazareth L.V."/>
            <person name="Okwuonu G."/>
            <person name="Santibanez J."/>
            <person name="Warren W.C."/>
            <person name="Mardis E.R."/>
            <person name="Weinstock G.M."/>
            <person name="Wilson R.K."/>
            <person name="Delehaunty K."/>
            <person name="Dooling D."/>
            <person name="Fronik C."/>
            <person name="Fulton L."/>
            <person name="Fulton B."/>
            <person name="Graves T."/>
            <person name="Minx P."/>
            <person name="Sodergren E."/>
            <person name="Birney E."/>
            <person name="Margulies E.H."/>
            <person name="Herrero J."/>
            <person name="Green E.D."/>
            <person name="Haussler D."/>
            <person name="Siepel A."/>
            <person name="Goldman N."/>
            <person name="Pollard K.S."/>
            <person name="Pedersen J.S."/>
            <person name="Lander E.S."/>
            <person name="Kellis M."/>
        </authorList>
    </citation>
    <scope>NUCLEOTIDE SEQUENCE [LARGE SCALE GENOMIC DNA]</scope>
    <source>
        <strain evidence="5 6">Thorbecke inbred</strain>
    </source>
</reference>
<dbReference type="InterPro" id="IPR016187">
    <property type="entry name" value="CTDL_fold"/>
</dbReference>
<dbReference type="PANTHER" id="PTHR22803">
    <property type="entry name" value="MANNOSE, PHOSPHOLIPASE, LECTIN RECEPTOR RELATED"/>
    <property type="match status" value="1"/>
</dbReference>
<dbReference type="eggNOG" id="KOG4297">
    <property type="taxonomic scope" value="Eukaryota"/>
</dbReference>
<dbReference type="InterPro" id="IPR050111">
    <property type="entry name" value="C-type_lectin/snaclec_domain"/>
</dbReference>
<feature type="transmembrane region" description="Helical" evidence="3">
    <location>
        <begin position="45"/>
        <end position="68"/>
    </location>
</feature>
<evidence type="ECO:0000256" key="1">
    <source>
        <dbReference type="ARBA" id="ARBA00022734"/>
    </source>
</evidence>
<dbReference type="FunCoup" id="G1T8P6">
    <property type="interactions" value="101"/>
</dbReference>
<dbReference type="SMART" id="SM00034">
    <property type="entry name" value="CLECT"/>
    <property type="match status" value="1"/>
</dbReference>
<dbReference type="PROSITE" id="PS50041">
    <property type="entry name" value="C_TYPE_LECTIN_2"/>
    <property type="match status" value="1"/>
</dbReference>
<keyword evidence="3" id="KW-0812">Transmembrane</keyword>
<evidence type="ECO:0000313" key="5">
    <source>
        <dbReference type="Ensembl" id="ENSOCUP00000012962.4"/>
    </source>
</evidence>
<dbReference type="SUPFAM" id="SSF56436">
    <property type="entry name" value="C-type lectin-like"/>
    <property type="match status" value="1"/>
</dbReference>
<dbReference type="InterPro" id="IPR001304">
    <property type="entry name" value="C-type_lectin-like"/>
</dbReference>
<dbReference type="AlphaFoldDB" id="G1T8P6"/>
<dbReference type="EMBL" id="AAGW02006877">
    <property type="status" value="NOT_ANNOTATED_CDS"/>
    <property type="molecule type" value="Genomic_DNA"/>
</dbReference>